<evidence type="ECO:0008006" key="3">
    <source>
        <dbReference type="Google" id="ProtNLM"/>
    </source>
</evidence>
<keyword evidence="2" id="KW-1185">Reference proteome</keyword>
<dbReference type="EMBL" id="FOJY01000005">
    <property type="protein sequence ID" value="SFA94282.1"/>
    <property type="molecule type" value="Genomic_DNA"/>
</dbReference>
<accession>A0A1I0WZT8</accession>
<dbReference type="STRING" id="1120918.SAMN05216249_105109"/>
<gene>
    <name evidence="1" type="ORF">SAMN05216249_105109</name>
</gene>
<dbReference type="RefSeq" id="WP_092871217.1">
    <property type="nucleotide sequence ID" value="NZ_FOJY01000005.1"/>
</dbReference>
<name>A0A1I0WZT8_9FIRM</name>
<sequence>MDNKNFEEGYVTFKTTTKDGKEVEMAVVDEFDYEKEHYVVASLINEDDTIDDENRYIYKSIVKGDEFSVEKIKREFDYKKIAQAYLSIDEGDSESLPEKN</sequence>
<reference evidence="1 2" key="1">
    <citation type="submission" date="2016-10" db="EMBL/GenBank/DDBJ databases">
        <authorList>
            <person name="de Groot N.N."/>
        </authorList>
    </citation>
    <scope>NUCLEOTIDE SEQUENCE [LARGE SCALE GENOMIC DNA]</scope>
    <source>
        <strain evidence="1 2">DSM 5522</strain>
    </source>
</reference>
<dbReference type="Pfam" id="PF06949">
    <property type="entry name" value="DUF1292"/>
    <property type="match status" value="1"/>
</dbReference>
<dbReference type="InterPro" id="IPR009711">
    <property type="entry name" value="UPF0473"/>
</dbReference>
<dbReference type="OrthoDB" id="2056230at2"/>
<organism evidence="1 2">
    <name type="scientific">Acetitomaculum ruminis DSM 5522</name>
    <dbReference type="NCBI Taxonomy" id="1120918"/>
    <lineage>
        <taxon>Bacteria</taxon>
        <taxon>Bacillati</taxon>
        <taxon>Bacillota</taxon>
        <taxon>Clostridia</taxon>
        <taxon>Lachnospirales</taxon>
        <taxon>Lachnospiraceae</taxon>
        <taxon>Acetitomaculum</taxon>
    </lineage>
</organism>
<dbReference type="AlphaFoldDB" id="A0A1I0WZT8"/>
<proteinExistence type="predicted"/>
<evidence type="ECO:0000313" key="2">
    <source>
        <dbReference type="Proteomes" id="UP000198838"/>
    </source>
</evidence>
<protein>
    <recommendedName>
        <fullName evidence="3">DUF1292 domain-containing protein</fullName>
    </recommendedName>
</protein>
<dbReference type="Proteomes" id="UP000198838">
    <property type="component" value="Unassembled WGS sequence"/>
</dbReference>
<evidence type="ECO:0000313" key="1">
    <source>
        <dbReference type="EMBL" id="SFA94282.1"/>
    </source>
</evidence>